<dbReference type="EMBL" id="JBIPKE010000018">
    <property type="protein sequence ID" value="MFH6984774.1"/>
    <property type="molecule type" value="Genomic_DNA"/>
</dbReference>
<accession>A0ABW7NDE1</accession>
<dbReference type="Gene3D" id="3.90.550.10">
    <property type="entry name" value="Spore Coat Polysaccharide Biosynthesis Protein SpsA, Chain A"/>
    <property type="match status" value="1"/>
</dbReference>
<feature type="domain" description="Glycosyltransferase 2-like" evidence="1">
    <location>
        <begin position="8"/>
        <end position="141"/>
    </location>
</feature>
<protein>
    <submittedName>
        <fullName evidence="2">Glycosyltransferase family 2 protein</fullName>
    </submittedName>
</protein>
<evidence type="ECO:0000313" key="2">
    <source>
        <dbReference type="EMBL" id="MFH6984774.1"/>
    </source>
</evidence>
<comment type="caution">
    <text evidence="2">The sequence shown here is derived from an EMBL/GenBank/DDBJ whole genome shotgun (WGS) entry which is preliminary data.</text>
</comment>
<dbReference type="Pfam" id="PF00535">
    <property type="entry name" value="Glycos_transf_2"/>
    <property type="match status" value="1"/>
</dbReference>
<reference evidence="2 3" key="1">
    <citation type="journal article" date="2013" name="Int. J. Syst. Evol. Microbiol.">
        <title>Marinoscillum luteum sp. nov., isolated from marine sediment.</title>
        <authorList>
            <person name="Cha I.T."/>
            <person name="Park S.J."/>
            <person name="Kim S.J."/>
            <person name="Kim J.G."/>
            <person name="Jung M.Y."/>
            <person name="Shin K.S."/>
            <person name="Kwon K.K."/>
            <person name="Yang S.H."/>
            <person name="Seo Y.S."/>
            <person name="Rhee S.K."/>
        </authorList>
    </citation>
    <scope>NUCLEOTIDE SEQUENCE [LARGE SCALE GENOMIC DNA]</scope>
    <source>
        <strain evidence="2 3">KCTC 23939</strain>
    </source>
</reference>
<proteinExistence type="predicted"/>
<sequence length="311" mass="35765">MMNKPLVSICCITFNHEEFIRDTISGFLSQVVDFEIEILIHDDASTDHTAHVIQEFEKKHPGLIKPIYQTENQWSKGIRASPTYLWPKAKGKYIALCEGDDYWTDPSKLQQQVDLLESNSDYIISCHNVLERRDQELNLFNSEGKIVKEEFQIEDLFSPWFIPTCSVVFRKPPVIVLPDWYLNSPHGDLGLYFTLMRNGGKIHYNDTPMAVYRRHPGGVSSRFTKGKLILSLSYLYTCVNISFDNKYTDAATAGIEEIVDLMNADKYLRVLSDPQKIASVTPFRGLMKALIIKMRVYLRKIGLRLSRKTST</sequence>
<dbReference type="InterPro" id="IPR029044">
    <property type="entry name" value="Nucleotide-diphossugar_trans"/>
</dbReference>
<dbReference type="Proteomes" id="UP001610063">
    <property type="component" value="Unassembled WGS sequence"/>
</dbReference>
<organism evidence="2 3">
    <name type="scientific">Marinoscillum luteum</name>
    <dbReference type="NCBI Taxonomy" id="861051"/>
    <lineage>
        <taxon>Bacteria</taxon>
        <taxon>Pseudomonadati</taxon>
        <taxon>Bacteroidota</taxon>
        <taxon>Cytophagia</taxon>
        <taxon>Cytophagales</taxon>
        <taxon>Reichenbachiellaceae</taxon>
        <taxon>Marinoscillum</taxon>
    </lineage>
</organism>
<dbReference type="SUPFAM" id="SSF53448">
    <property type="entry name" value="Nucleotide-diphospho-sugar transferases"/>
    <property type="match status" value="1"/>
</dbReference>
<dbReference type="InterPro" id="IPR001173">
    <property type="entry name" value="Glyco_trans_2-like"/>
</dbReference>
<name>A0ABW7NDE1_9BACT</name>
<evidence type="ECO:0000313" key="3">
    <source>
        <dbReference type="Proteomes" id="UP001610063"/>
    </source>
</evidence>
<dbReference type="RefSeq" id="WP_159583862.1">
    <property type="nucleotide sequence ID" value="NZ_JBIPKE010000018.1"/>
</dbReference>
<gene>
    <name evidence="2" type="ORF">ACHKAR_15060</name>
</gene>
<keyword evidence="3" id="KW-1185">Reference proteome</keyword>
<dbReference type="PANTHER" id="PTHR22916:SF3">
    <property type="entry name" value="UDP-GLCNAC:BETAGAL BETA-1,3-N-ACETYLGLUCOSAMINYLTRANSFERASE-LIKE PROTEIN 1"/>
    <property type="match status" value="1"/>
</dbReference>
<dbReference type="PANTHER" id="PTHR22916">
    <property type="entry name" value="GLYCOSYLTRANSFERASE"/>
    <property type="match status" value="1"/>
</dbReference>
<evidence type="ECO:0000259" key="1">
    <source>
        <dbReference type="Pfam" id="PF00535"/>
    </source>
</evidence>